<evidence type="ECO:0000313" key="2">
    <source>
        <dbReference type="EMBL" id="WRY35691.1"/>
    </source>
</evidence>
<reference evidence="2 3" key="1">
    <citation type="submission" date="2023-09" db="EMBL/GenBank/DDBJ databases">
        <title>Thioclava shenzhenensis sp. nov., a multidrug resistant bacteria-antagonizing species isolated from coastal seawater.</title>
        <authorList>
            <person name="Long M."/>
        </authorList>
    </citation>
    <scope>NUCLEOTIDE SEQUENCE [LARGE SCALE GENOMIC DNA]</scope>
    <source>
        <strain evidence="2 3">FTW29</strain>
        <plasmid evidence="2 3">unnamed2</plasmid>
    </source>
</reference>
<proteinExistence type="predicted"/>
<dbReference type="EMBL" id="CP135445">
    <property type="protein sequence ID" value="WRY35691.1"/>
    <property type="molecule type" value="Genomic_DNA"/>
</dbReference>
<keyword evidence="3" id="KW-1185">Reference proteome</keyword>
<feature type="chain" id="PRO_5045191349" evidence="1">
    <location>
        <begin position="21"/>
        <end position="148"/>
    </location>
</feature>
<geneLocation type="plasmid" evidence="2 3">
    <name>unnamed2</name>
</geneLocation>
<keyword evidence="1" id="KW-0732">Signal</keyword>
<dbReference type="Proteomes" id="UP001623290">
    <property type="component" value="Plasmid unnamed2"/>
</dbReference>
<keyword evidence="2" id="KW-0614">Plasmid</keyword>
<organism evidence="2 3">
    <name type="scientific">Thioclava litoralis</name>
    <dbReference type="NCBI Taxonomy" id="3076557"/>
    <lineage>
        <taxon>Bacteria</taxon>
        <taxon>Pseudomonadati</taxon>
        <taxon>Pseudomonadota</taxon>
        <taxon>Alphaproteobacteria</taxon>
        <taxon>Rhodobacterales</taxon>
        <taxon>Paracoccaceae</taxon>
        <taxon>Thioclava</taxon>
    </lineage>
</organism>
<accession>A0ABZ1E3U2</accession>
<name>A0ABZ1E3U2_9RHOB</name>
<evidence type="ECO:0000256" key="1">
    <source>
        <dbReference type="SAM" id="SignalP"/>
    </source>
</evidence>
<sequence length="148" mass="15651">MRYFLSALVIAALSATTAFADTDDDNEAGPPAGLMAAGNRDKLPEVMLSVGEPLGGPWHLKSGRYYTVEITSDGSGEIGLSGADFFHAVWIDEVVVEGLEVRPTGLNSVEFDEPGTMKITFVAVKPGSYALSIPGSSGEDQRLDITID</sequence>
<dbReference type="RefSeq" id="WP_330629432.1">
    <property type="nucleotide sequence ID" value="NZ_CP135445.1"/>
</dbReference>
<evidence type="ECO:0000313" key="3">
    <source>
        <dbReference type="Proteomes" id="UP001623290"/>
    </source>
</evidence>
<feature type="signal peptide" evidence="1">
    <location>
        <begin position="1"/>
        <end position="20"/>
    </location>
</feature>
<gene>
    <name evidence="2" type="ORF">RPE78_17735</name>
</gene>
<protein>
    <submittedName>
        <fullName evidence="2">Uncharacterized protein</fullName>
    </submittedName>
</protein>